<dbReference type="GO" id="GO:0004803">
    <property type="term" value="F:transposase activity"/>
    <property type="evidence" value="ECO:0007669"/>
    <property type="project" value="InterPro"/>
</dbReference>
<dbReference type="EMBL" id="AANZ01000032">
    <property type="protein sequence ID" value="EAQ77483.1"/>
    <property type="molecule type" value="Genomic_DNA"/>
</dbReference>
<evidence type="ECO:0000259" key="3">
    <source>
        <dbReference type="Pfam" id="PF02371"/>
    </source>
</evidence>
<dbReference type="InterPro" id="IPR003346">
    <property type="entry name" value="Transposase_20"/>
</dbReference>
<dbReference type="NCBIfam" id="NF033542">
    <property type="entry name" value="transpos_IS110"/>
    <property type="match status" value="1"/>
</dbReference>
<dbReference type="GO" id="GO:0003677">
    <property type="term" value="F:DNA binding"/>
    <property type="evidence" value="ECO:0007669"/>
    <property type="project" value="InterPro"/>
</dbReference>
<dbReference type="InterPro" id="IPR047650">
    <property type="entry name" value="Transpos_IS110"/>
</dbReference>
<dbReference type="OrthoDB" id="263899at2"/>
<evidence type="ECO:0000313" key="4">
    <source>
        <dbReference type="EMBL" id="EAQ76847.1"/>
    </source>
</evidence>
<evidence type="ECO:0000313" key="5">
    <source>
        <dbReference type="EMBL" id="EAQ77483.1"/>
    </source>
</evidence>
<accession>A4A123</accession>
<dbReference type="GO" id="GO:0006313">
    <property type="term" value="P:DNA transposition"/>
    <property type="evidence" value="ECO:0007669"/>
    <property type="project" value="InterPro"/>
</dbReference>
<feature type="domain" description="Transposase IS116/IS110/IS902 C-terminal" evidence="3">
    <location>
        <begin position="193"/>
        <end position="275"/>
    </location>
</feature>
<dbReference type="PANTHER" id="PTHR33055:SF13">
    <property type="entry name" value="TRANSPOSASE"/>
    <property type="match status" value="1"/>
</dbReference>
<sequence>MSDTNKICVGVDVSKSKWDVAITGSRQTYTFEANAVGQQQLLDLLQPLDVEIICLEATGCYHHDLVKLLQCSGYPVAVVNPRLPRDFARSMNRLAKTDKIDAQILALFAQRYEPRPMPETSQILENLTALSTRRRQLINMRTQEKNRLESTREPNMRRSVESHLAYINAEIEQLQQQMEQLINSDPQLQQTTALLASTPGIGVLTACRLAIELPELGHVNRKEAARLAGLAPINRDSGVFRGKRTTGGGRSHVRNALYMPTLVATRRNPKIKAFYDRLVAEGKPKMVALVACMRKLLTILNLMAKEGKAWNEKLKTA</sequence>
<dbReference type="eggNOG" id="COG3547">
    <property type="taxonomic scope" value="Bacteria"/>
</dbReference>
<organism evidence="5 6">
    <name type="scientific">Blastopirellula marina DSM 3645</name>
    <dbReference type="NCBI Taxonomy" id="314230"/>
    <lineage>
        <taxon>Bacteria</taxon>
        <taxon>Pseudomonadati</taxon>
        <taxon>Planctomycetota</taxon>
        <taxon>Planctomycetia</taxon>
        <taxon>Pirellulales</taxon>
        <taxon>Pirellulaceae</taxon>
        <taxon>Blastopirellula</taxon>
    </lineage>
</organism>
<feature type="domain" description="Transposase IS110-like N-terminal" evidence="2">
    <location>
        <begin position="9"/>
        <end position="150"/>
    </location>
</feature>
<gene>
    <name evidence="5" type="ORF">DSM3645_06469</name>
    <name evidence="4" type="ORF">DSM3645_25754</name>
</gene>
<dbReference type="AlphaFoldDB" id="A4A123"/>
<proteinExistence type="predicted"/>
<evidence type="ECO:0000313" key="6">
    <source>
        <dbReference type="Proteomes" id="UP000004358"/>
    </source>
</evidence>
<feature type="coiled-coil region" evidence="1">
    <location>
        <begin position="157"/>
        <end position="191"/>
    </location>
</feature>
<dbReference type="HOGENOM" id="CLU_036902_5_1_0"/>
<dbReference type="Pfam" id="PF02371">
    <property type="entry name" value="Transposase_20"/>
    <property type="match status" value="1"/>
</dbReference>
<keyword evidence="1" id="KW-0175">Coiled coil</keyword>
<dbReference type="RefSeq" id="WP_002653045.1">
    <property type="nucleotide sequence ID" value="NZ_CH672376.1"/>
</dbReference>
<reference evidence="5 6" key="1">
    <citation type="submission" date="2006-02" db="EMBL/GenBank/DDBJ databases">
        <authorList>
            <person name="Amann R."/>
            <person name="Ferriera S."/>
            <person name="Johnson J."/>
            <person name="Kravitz S."/>
            <person name="Halpern A."/>
            <person name="Remington K."/>
            <person name="Beeson K."/>
            <person name="Tran B."/>
            <person name="Rogers Y.-H."/>
            <person name="Friedman R."/>
            <person name="Venter J.C."/>
        </authorList>
    </citation>
    <scope>NUCLEOTIDE SEQUENCE [LARGE SCALE GENOMIC DNA]</scope>
    <source>
        <strain evidence="5 6">DSM 3645</strain>
    </source>
</reference>
<evidence type="ECO:0000256" key="1">
    <source>
        <dbReference type="SAM" id="Coils"/>
    </source>
</evidence>
<evidence type="ECO:0000259" key="2">
    <source>
        <dbReference type="Pfam" id="PF01548"/>
    </source>
</evidence>
<dbReference type="Proteomes" id="UP000004358">
    <property type="component" value="Unassembled WGS sequence"/>
</dbReference>
<name>A4A123_9BACT</name>
<dbReference type="EMBL" id="AANZ01000059">
    <property type="protein sequence ID" value="EAQ76847.1"/>
    <property type="molecule type" value="Genomic_DNA"/>
</dbReference>
<dbReference type="InterPro" id="IPR002525">
    <property type="entry name" value="Transp_IS110-like_N"/>
</dbReference>
<comment type="caution">
    <text evidence="5">The sequence shown here is derived from an EMBL/GenBank/DDBJ whole genome shotgun (WGS) entry which is preliminary data.</text>
</comment>
<dbReference type="Pfam" id="PF01548">
    <property type="entry name" value="DEDD_Tnp_IS110"/>
    <property type="match status" value="1"/>
</dbReference>
<protein>
    <submittedName>
        <fullName evidence="5">Transposase</fullName>
    </submittedName>
</protein>
<dbReference type="PANTHER" id="PTHR33055">
    <property type="entry name" value="TRANSPOSASE FOR INSERTION SEQUENCE ELEMENT IS1111A"/>
    <property type="match status" value="1"/>
</dbReference>